<reference evidence="1 2" key="1">
    <citation type="journal article" date="2023" name="Elife">
        <title>Identification of key yeast species and microbe-microbe interactions impacting larval growth of Drosophila in the wild.</title>
        <authorList>
            <person name="Mure A."/>
            <person name="Sugiura Y."/>
            <person name="Maeda R."/>
            <person name="Honda K."/>
            <person name="Sakurai N."/>
            <person name="Takahashi Y."/>
            <person name="Watada M."/>
            <person name="Katoh T."/>
            <person name="Gotoh A."/>
            <person name="Gotoh Y."/>
            <person name="Taniguchi I."/>
            <person name="Nakamura K."/>
            <person name="Hayashi T."/>
            <person name="Katayama T."/>
            <person name="Uemura T."/>
            <person name="Hattori Y."/>
        </authorList>
    </citation>
    <scope>NUCLEOTIDE SEQUENCE [LARGE SCALE GENOMIC DNA]</scope>
    <source>
        <strain evidence="1 2">PK-24</strain>
    </source>
</reference>
<keyword evidence="2" id="KW-1185">Reference proteome</keyword>
<dbReference type="EMBL" id="BTGB01000003">
    <property type="protein sequence ID" value="GMM45969.1"/>
    <property type="molecule type" value="Genomic_DNA"/>
</dbReference>
<name>A0AAV5R346_PICKL</name>
<evidence type="ECO:0008006" key="3">
    <source>
        <dbReference type="Google" id="ProtNLM"/>
    </source>
</evidence>
<organism evidence="1 2">
    <name type="scientific">Pichia kluyveri</name>
    <name type="common">Yeast</name>
    <dbReference type="NCBI Taxonomy" id="36015"/>
    <lineage>
        <taxon>Eukaryota</taxon>
        <taxon>Fungi</taxon>
        <taxon>Dikarya</taxon>
        <taxon>Ascomycota</taxon>
        <taxon>Saccharomycotina</taxon>
        <taxon>Pichiomycetes</taxon>
        <taxon>Pichiales</taxon>
        <taxon>Pichiaceae</taxon>
        <taxon>Pichia</taxon>
    </lineage>
</organism>
<accession>A0AAV5R346</accession>
<dbReference type="GO" id="GO:0000372">
    <property type="term" value="P:Group I intron splicing"/>
    <property type="evidence" value="ECO:0007669"/>
    <property type="project" value="InterPro"/>
</dbReference>
<sequence length="485" mass="56288">MLFNKLKAETSKNDNRINQIEQIVKTSSEPSTTKMKKTLNILNSINPGEYIGRNTTSLSNLIFMKDRNGDYSEQYKDFLKNHDLTIGYYEIPRLLHYGQYEQASLLALAEYKTLSQNPDLEDDKLMHSLYFHAILEEASKRNDTIMLIEYIKLLQKTNSIAAANYGNIIVNAILNENVTLLEFILPKVMTKISVTDNLIEKLFDLILKNEKNDLALQLLSIVQSEDIKNRLCLKLLSGLEFNNCMSYMENLIESNILVLPSNDKLPASFISIPNLNDFTVIDEHLDVLKSLKLKETKQMYLYSLLSSINNQNNHLGCTIRLLNGIREETHLLTEEHQKIIFQQISKYSYKLTGIKLMHYFKALGLPISKDNYFKLVKFQFGGSENETVYPILVETIKEHNKLSSEIVDYLKFMSKKINDTKLTYFFNANIDNHKIEDIKVKIDYSFINDNLELERERQKVIYKPMKNFLGYDYHDDIALSDALIF</sequence>
<comment type="caution">
    <text evidence="1">The sequence shown here is derived from an EMBL/GenBank/DDBJ whole genome shotgun (WGS) entry which is preliminary data.</text>
</comment>
<gene>
    <name evidence="1" type="ORF">DAPK24_025440</name>
</gene>
<proteinExistence type="predicted"/>
<evidence type="ECO:0000313" key="2">
    <source>
        <dbReference type="Proteomes" id="UP001378960"/>
    </source>
</evidence>
<dbReference type="Proteomes" id="UP001378960">
    <property type="component" value="Unassembled WGS sequence"/>
</dbReference>
<evidence type="ECO:0000313" key="1">
    <source>
        <dbReference type="EMBL" id="GMM45969.1"/>
    </source>
</evidence>
<dbReference type="InterPro" id="IPR025694">
    <property type="entry name" value="MNE1"/>
</dbReference>
<dbReference type="GO" id="GO:1990904">
    <property type="term" value="C:ribonucleoprotein complex"/>
    <property type="evidence" value="ECO:0007669"/>
    <property type="project" value="InterPro"/>
</dbReference>
<protein>
    <recommendedName>
        <fullName evidence="3">ATPase expression protein 1</fullName>
    </recommendedName>
</protein>
<dbReference type="Pfam" id="PF13762">
    <property type="entry name" value="MNE1"/>
    <property type="match status" value="1"/>
</dbReference>
<dbReference type="AlphaFoldDB" id="A0AAV5R346"/>